<name>A0A8X6IDV6_NEPPI</name>
<reference evidence="1" key="1">
    <citation type="submission" date="2020-08" db="EMBL/GenBank/DDBJ databases">
        <title>Multicomponent nature underlies the extraordinary mechanical properties of spider dragline silk.</title>
        <authorList>
            <person name="Kono N."/>
            <person name="Nakamura H."/>
            <person name="Mori M."/>
            <person name="Yoshida Y."/>
            <person name="Ohtoshi R."/>
            <person name="Malay A.D."/>
            <person name="Moran D.A.P."/>
            <person name="Tomita M."/>
            <person name="Numata K."/>
            <person name="Arakawa K."/>
        </authorList>
    </citation>
    <scope>NUCLEOTIDE SEQUENCE</scope>
</reference>
<sequence>MTHSFTLEESQCQSSGLSPQFQLHPADKSFTVVNWVNDDLSSCRKSAKHFLSIPLRITFFFFWQQTKGKKLDRGGTAPR</sequence>
<gene>
    <name evidence="1" type="ORF">NPIL_381001</name>
</gene>
<proteinExistence type="predicted"/>
<comment type="caution">
    <text evidence="1">The sequence shown here is derived from an EMBL/GenBank/DDBJ whole genome shotgun (WGS) entry which is preliminary data.</text>
</comment>
<protein>
    <submittedName>
        <fullName evidence="1">Uncharacterized protein</fullName>
    </submittedName>
</protein>
<keyword evidence="2" id="KW-1185">Reference proteome</keyword>
<dbReference type="AlphaFoldDB" id="A0A8X6IDV6"/>
<evidence type="ECO:0000313" key="1">
    <source>
        <dbReference type="EMBL" id="GFS42053.1"/>
    </source>
</evidence>
<dbReference type="EMBL" id="BMAW01043970">
    <property type="protein sequence ID" value="GFS42053.1"/>
    <property type="molecule type" value="Genomic_DNA"/>
</dbReference>
<organism evidence="1 2">
    <name type="scientific">Nephila pilipes</name>
    <name type="common">Giant wood spider</name>
    <name type="synonym">Nephila maculata</name>
    <dbReference type="NCBI Taxonomy" id="299642"/>
    <lineage>
        <taxon>Eukaryota</taxon>
        <taxon>Metazoa</taxon>
        <taxon>Ecdysozoa</taxon>
        <taxon>Arthropoda</taxon>
        <taxon>Chelicerata</taxon>
        <taxon>Arachnida</taxon>
        <taxon>Araneae</taxon>
        <taxon>Araneomorphae</taxon>
        <taxon>Entelegynae</taxon>
        <taxon>Araneoidea</taxon>
        <taxon>Nephilidae</taxon>
        <taxon>Nephila</taxon>
    </lineage>
</organism>
<evidence type="ECO:0000313" key="2">
    <source>
        <dbReference type="Proteomes" id="UP000887013"/>
    </source>
</evidence>
<accession>A0A8X6IDV6</accession>
<dbReference type="Proteomes" id="UP000887013">
    <property type="component" value="Unassembled WGS sequence"/>
</dbReference>